<dbReference type="GO" id="GO:1901858">
    <property type="term" value="P:regulation of mitochondrial DNA metabolic process"/>
    <property type="evidence" value="ECO:0007669"/>
    <property type="project" value="TreeGrafter"/>
</dbReference>
<keyword evidence="3 6" id="KW-0812">Transmembrane</keyword>
<protein>
    <submittedName>
        <fullName evidence="8">Uncharacterized protein</fullName>
    </submittedName>
</protein>
<dbReference type="PANTHER" id="PTHR11266">
    <property type="entry name" value="PEROXISOMAL MEMBRANE PROTEIN 2, PXMP2 MPV17"/>
    <property type="match status" value="1"/>
</dbReference>
<dbReference type="GO" id="GO:0015267">
    <property type="term" value="F:channel activity"/>
    <property type="evidence" value="ECO:0007669"/>
    <property type="project" value="TreeGrafter"/>
</dbReference>
<dbReference type="GO" id="GO:0005739">
    <property type="term" value="C:mitochondrion"/>
    <property type="evidence" value="ECO:0007669"/>
    <property type="project" value="TreeGrafter"/>
</dbReference>
<feature type="chain" id="PRO_5031292530" evidence="7">
    <location>
        <begin position="29"/>
        <end position="274"/>
    </location>
</feature>
<dbReference type="EMBL" id="HBHR01001706">
    <property type="protein sequence ID" value="CAD9858193.1"/>
    <property type="molecule type" value="Transcribed_RNA"/>
</dbReference>
<feature type="transmembrane region" description="Helical" evidence="6">
    <location>
        <begin position="254"/>
        <end position="272"/>
    </location>
</feature>
<feature type="signal peptide" evidence="7">
    <location>
        <begin position="1"/>
        <end position="28"/>
    </location>
</feature>
<sequence length="274" mass="30909">MELLCFVRKVIVLVWLLHVGFHISGASAELSINGHSRPELQPYYVISESSFVGHPHPRKKNLLLSAWNAYKNEAIERPLITKMYSAGIMSGVGDVLSQWIQWFKACHDHTAAVRAIGEQFFPPEAFPAFRINLPRVLVFFLAGALYMGPYLNTWFNMLDKSWCRLAEGRNLSDTKRAVYMTALDQSISAPVSNLGFMAVFTFLNMLIMDGSLATIGDVLVKIKTSFMPTLAMNFRFWPAVQFVNFFAVPLEMRFFVSSLATIVWNALLSAVVNQ</sequence>
<comment type="subcellular location">
    <subcellularLocation>
        <location evidence="1">Membrane</location>
        <topology evidence="1">Multi-pass membrane protein</topology>
    </subcellularLocation>
</comment>
<evidence type="ECO:0000256" key="7">
    <source>
        <dbReference type="SAM" id="SignalP"/>
    </source>
</evidence>
<evidence type="ECO:0000256" key="3">
    <source>
        <dbReference type="ARBA" id="ARBA00022692"/>
    </source>
</evidence>
<dbReference type="InterPro" id="IPR007248">
    <property type="entry name" value="Mpv17_PMP22"/>
</dbReference>
<accession>A0A7S2UUX9</accession>
<gene>
    <name evidence="8" type="ORF">FJAP1339_LOCUS711</name>
</gene>
<organism evidence="8">
    <name type="scientific">Fibrocapsa japonica</name>
    <dbReference type="NCBI Taxonomy" id="94617"/>
    <lineage>
        <taxon>Eukaryota</taxon>
        <taxon>Sar</taxon>
        <taxon>Stramenopiles</taxon>
        <taxon>Ochrophyta</taxon>
        <taxon>Raphidophyceae</taxon>
        <taxon>Chattonellales</taxon>
        <taxon>Chattonellaceae</taxon>
        <taxon>Fibrocapsa</taxon>
    </lineage>
</organism>
<keyword evidence="4 6" id="KW-1133">Transmembrane helix</keyword>
<feature type="transmembrane region" description="Helical" evidence="6">
    <location>
        <begin position="194"/>
        <end position="220"/>
    </location>
</feature>
<keyword evidence="5 6" id="KW-0472">Membrane</keyword>
<name>A0A7S2UUX9_9STRA</name>
<evidence type="ECO:0000256" key="6">
    <source>
        <dbReference type="RuleBase" id="RU363053"/>
    </source>
</evidence>
<evidence type="ECO:0000256" key="2">
    <source>
        <dbReference type="ARBA" id="ARBA00006824"/>
    </source>
</evidence>
<dbReference type="PANTHER" id="PTHR11266:SF17">
    <property type="entry name" value="PROTEIN MPV17"/>
    <property type="match status" value="1"/>
</dbReference>
<evidence type="ECO:0000313" key="8">
    <source>
        <dbReference type="EMBL" id="CAD9858193.1"/>
    </source>
</evidence>
<comment type="similarity">
    <text evidence="2 6">Belongs to the peroxisomal membrane protein PXMP2/4 family.</text>
</comment>
<dbReference type="AlphaFoldDB" id="A0A7S2UUX9"/>
<keyword evidence="7" id="KW-0732">Signal</keyword>
<dbReference type="GO" id="GO:0016020">
    <property type="term" value="C:membrane"/>
    <property type="evidence" value="ECO:0007669"/>
    <property type="project" value="UniProtKB-SubCell"/>
</dbReference>
<dbReference type="Pfam" id="PF04117">
    <property type="entry name" value="Mpv17_PMP22"/>
    <property type="match status" value="1"/>
</dbReference>
<evidence type="ECO:0000256" key="1">
    <source>
        <dbReference type="ARBA" id="ARBA00004141"/>
    </source>
</evidence>
<evidence type="ECO:0000256" key="4">
    <source>
        <dbReference type="ARBA" id="ARBA00022989"/>
    </source>
</evidence>
<proteinExistence type="inferred from homology"/>
<reference evidence="8" key="1">
    <citation type="submission" date="2021-01" db="EMBL/GenBank/DDBJ databases">
        <authorList>
            <person name="Corre E."/>
            <person name="Pelletier E."/>
            <person name="Niang G."/>
            <person name="Scheremetjew M."/>
            <person name="Finn R."/>
            <person name="Kale V."/>
            <person name="Holt S."/>
            <person name="Cochrane G."/>
            <person name="Meng A."/>
            <person name="Brown T."/>
            <person name="Cohen L."/>
        </authorList>
    </citation>
    <scope>NUCLEOTIDE SEQUENCE</scope>
    <source>
        <strain evidence="8">CCMP1661</strain>
    </source>
</reference>
<evidence type="ECO:0000256" key="5">
    <source>
        <dbReference type="ARBA" id="ARBA00023136"/>
    </source>
</evidence>